<accession>A0A6M1TML8</accession>
<comment type="caution">
    <text evidence="4">The sequence shown here is derived from an EMBL/GenBank/DDBJ whole genome shotgun (WGS) entry which is preliminary data.</text>
</comment>
<dbReference type="InterPro" id="IPR018060">
    <property type="entry name" value="HTH_AraC"/>
</dbReference>
<protein>
    <submittedName>
        <fullName evidence="4">AraC family transcriptional regulator</fullName>
    </submittedName>
</protein>
<reference evidence="4 5" key="1">
    <citation type="submission" date="2020-02" db="EMBL/GenBank/DDBJ databases">
        <title>Aliifodinibius halophilus 2W32, complete genome.</title>
        <authorList>
            <person name="Li Y."/>
            <person name="Wu S."/>
        </authorList>
    </citation>
    <scope>NUCLEOTIDE SEQUENCE [LARGE SCALE GENOMIC DNA]</scope>
    <source>
        <strain evidence="4 5">2W32</strain>
    </source>
</reference>
<dbReference type="SMART" id="SM00342">
    <property type="entry name" value="HTH_ARAC"/>
    <property type="match status" value="1"/>
</dbReference>
<evidence type="ECO:0000313" key="5">
    <source>
        <dbReference type="Proteomes" id="UP000479132"/>
    </source>
</evidence>
<dbReference type="SUPFAM" id="SSF46689">
    <property type="entry name" value="Homeodomain-like"/>
    <property type="match status" value="1"/>
</dbReference>
<keyword evidence="2" id="KW-0804">Transcription</keyword>
<evidence type="ECO:0000313" key="4">
    <source>
        <dbReference type="EMBL" id="NGP89630.1"/>
    </source>
</evidence>
<dbReference type="Proteomes" id="UP000479132">
    <property type="component" value="Unassembled WGS sequence"/>
</dbReference>
<dbReference type="Pfam" id="PF12833">
    <property type="entry name" value="HTH_18"/>
    <property type="match status" value="1"/>
</dbReference>
<organism evidence="4 5">
    <name type="scientific">Fodinibius halophilus</name>
    <dbReference type="NCBI Taxonomy" id="1736908"/>
    <lineage>
        <taxon>Bacteria</taxon>
        <taxon>Pseudomonadati</taxon>
        <taxon>Balneolota</taxon>
        <taxon>Balneolia</taxon>
        <taxon>Balneolales</taxon>
        <taxon>Balneolaceae</taxon>
        <taxon>Fodinibius</taxon>
    </lineage>
</organism>
<dbReference type="GO" id="GO:0043565">
    <property type="term" value="F:sequence-specific DNA binding"/>
    <property type="evidence" value="ECO:0007669"/>
    <property type="project" value="InterPro"/>
</dbReference>
<dbReference type="PROSITE" id="PS01124">
    <property type="entry name" value="HTH_ARAC_FAMILY_2"/>
    <property type="match status" value="1"/>
</dbReference>
<keyword evidence="1" id="KW-0805">Transcription regulation</keyword>
<dbReference type="RefSeq" id="WP_165270576.1">
    <property type="nucleotide sequence ID" value="NZ_JAALLS010000022.1"/>
</dbReference>
<keyword evidence="5" id="KW-1185">Reference proteome</keyword>
<dbReference type="EMBL" id="JAALLS010000022">
    <property type="protein sequence ID" value="NGP89630.1"/>
    <property type="molecule type" value="Genomic_DNA"/>
</dbReference>
<proteinExistence type="predicted"/>
<evidence type="ECO:0000259" key="3">
    <source>
        <dbReference type="PROSITE" id="PS01124"/>
    </source>
</evidence>
<evidence type="ECO:0000256" key="1">
    <source>
        <dbReference type="ARBA" id="ARBA00023015"/>
    </source>
</evidence>
<feature type="domain" description="HTH araC/xylS-type" evidence="3">
    <location>
        <begin position="14"/>
        <end position="113"/>
    </location>
</feature>
<dbReference type="AlphaFoldDB" id="A0A6M1TML8"/>
<evidence type="ECO:0000256" key="2">
    <source>
        <dbReference type="ARBA" id="ARBA00023163"/>
    </source>
</evidence>
<name>A0A6M1TML8_9BACT</name>
<dbReference type="InterPro" id="IPR009057">
    <property type="entry name" value="Homeodomain-like_sf"/>
</dbReference>
<dbReference type="GO" id="GO:0003700">
    <property type="term" value="F:DNA-binding transcription factor activity"/>
    <property type="evidence" value="ECO:0007669"/>
    <property type="project" value="InterPro"/>
</dbReference>
<sequence length="122" mass="14787">MQEKKYCYKPIHLKLSLNILKKNLKQITSVQDWARYMGYSRSYFSTSFSEHFGETPYKCLCRVRYTQLHKATLQYPYKTSRAIAAEIGLKDEQALYKFLKRHYETNFTELREKLLYDKEYNN</sequence>
<dbReference type="Gene3D" id="1.10.10.60">
    <property type="entry name" value="Homeodomain-like"/>
    <property type="match status" value="1"/>
</dbReference>
<gene>
    <name evidence="4" type="ORF">G3569_14825</name>
</gene>